<name>A0A0F3PD22_RICRH</name>
<keyword evidence="1" id="KW-0472">Membrane</keyword>
<evidence type="ECO:0000313" key="3">
    <source>
        <dbReference type="Proteomes" id="UP000033591"/>
    </source>
</evidence>
<protein>
    <submittedName>
        <fullName evidence="2">Uncharacterized protein</fullName>
    </submittedName>
</protein>
<dbReference type="EMBL" id="LAOC01000001">
    <property type="protein sequence ID" value="KJV78240.1"/>
    <property type="molecule type" value="Genomic_DNA"/>
</dbReference>
<feature type="transmembrane region" description="Helical" evidence="1">
    <location>
        <begin position="6"/>
        <end position="24"/>
    </location>
</feature>
<keyword evidence="1" id="KW-0812">Transmembrane</keyword>
<evidence type="ECO:0000313" key="2">
    <source>
        <dbReference type="EMBL" id="KJV78240.1"/>
    </source>
</evidence>
<dbReference type="PATRIC" id="fig|1359199.3.peg.126"/>
<evidence type="ECO:0000256" key="1">
    <source>
        <dbReference type="SAM" id="Phobius"/>
    </source>
</evidence>
<comment type="caution">
    <text evidence="2">The sequence shown here is derived from an EMBL/GenBank/DDBJ whole genome shotgun (WGS) entry which is preliminary data.</text>
</comment>
<gene>
    <name evidence="2" type="ORF">RMAECT_0135</name>
</gene>
<proteinExistence type="predicted"/>
<accession>A0A0F3PD22</accession>
<sequence length="79" mass="9292">MAAGATYILLRAVTTLIFQSLIVLKHYHYLLLNHLPKVEQFNFAIDDFLASNEYKKIIKTYIYHILLPKSIDSRWCHVI</sequence>
<dbReference type="AlphaFoldDB" id="A0A0F3PD22"/>
<dbReference type="Proteomes" id="UP000033591">
    <property type="component" value="Unassembled WGS sequence"/>
</dbReference>
<organism evidence="2 3">
    <name type="scientific">Rickettsia rhipicephali str. Ect</name>
    <dbReference type="NCBI Taxonomy" id="1359199"/>
    <lineage>
        <taxon>Bacteria</taxon>
        <taxon>Pseudomonadati</taxon>
        <taxon>Pseudomonadota</taxon>
        <taxon>Alphaproteobacteria</taxon>
        <taxon>Rickettsiales</taxon>
        <taxon>Rickettsiaceae</taxon>
        <taxon>Rickettsieae</taxon>
        <taxon>Rickettsia</taxon>
        <taxon>spotted fever group</taxon>
    </lineage>
</organism>
<reference evidence="2 3" key="1">
    <citation type="submission" date="2015-01" db="EMBL/GenBank/DDBJ databases">
        <title>Genome Sequencing of Rickettsiales.</title>
        <authorList>
            <person name="Daugherty S.C."/>
            <person name="Su Q."/>
            <person name="Abolude K."/>
            <person name="Beier-Sexton M."/>
            <person name="Carlyon J.A."/>
            <person name="Carter R."/>
            <person name="Day N.P."/>
            <person name="Dumler S.J."/>
            <person name="Dyachenko V."/>
            <person name="Godinez A."/>
            <person name="Kurtti T.J."/>
            <person name="Lichay M."/>
            <person name="Mullins K.E."/>
            <person name="Ott S."/>
            <person name="Pappas-Brown V."/>
            <person name="Paris D.H."/>
            <person name="Patel P."/>
            <person name="Richards A.L."/>
            <person name="Sadzewicz L."/>
            <person name="Sears K."/>
            <person name="Seidman D."/>
            <person name="Sengamalay N."/>
            <person name="Stenos J."/>
            <person name="Tallon L.J."/>
            <person name="Vincent G."/>
            <person name="Fraser C.M."/>
            <person name="Munderloh U."/>
            <person name="Dunning-Hotopp J.C."/>
        </authorList>
    </citation>
    <scope>NUCLEOTIDE SEQUENCE [LARGE SCALE GENOMIC DNA]</scope>
    <source>
        <strain evidence="2 3">Ect</strain>
    </source>
</reference>
<keyword evidence="1" id="KW-1133">Transmembrane helix</keyword>